<accession>A0A4Y2WEG7</accession>
<evidence type="ECO:0000313" key="2">
    <source>
        <dbReference type="Proteomes" id="UP000499080"/>
    </source>
</evidence>
<dbReference type="Proteomes" id="UP000499080">
    <property type="component" value="Unassembled WGS sequence"/>
</dbReference>
<comment type="caution">
    <text evidence="1">The sequence shown here is derived from an EMBL/GenBank/DDBJ whole genome shotgun (WGS) entry which is preliminary data.</text>
</comment>
<reference evidence="1 2" key="1">
    <citation type="journal article" date="2019" name="Sci. Rep.">
        <title>Orb-weaving spider Araneus ventricosus genome elucidates the spidroin gene catalogue.</title>
        <authorList>
            <person name="Kono N."/>
            <person name="Nakamura H."/>
            <person name="Ohtoshi R."/>
            <person name="Moran D.A.P."/>
            <person name="Shinohara A."/>
            <person name="Yoshida Y."/>
            <person name="Fujiwara M."/>
            <person name="Mori M."/>
            <person name="Tomita M."/>
            <person name="Arakawa K."/>
        </authorList>
    </citation>
    <scope>NUCLEOTIDE SEQUENCE [LARGE SCALE GENOMIC DNA]</scope>
</reference>
<gene>
    <name evidence="1" type="ORF">AVEN_84773_1</name>
</gene>
<protein>
    <submittedName>
        <fullName evidence="1">Uncharacterized protein</fullName>
    </submittedName>
</protein>
<keyword evidence="2" id="KW-1185">Reference proteome</keyword>
<organism evidence="1 2">
    <name type="scientific">Araneus ventricosus</name>
    <name type="common">Orbweaver spider</name>
    <name type="synonym">Epeira ventricosa</name>
    <dbReference type="NCBI Taxonomy" id="182803"/>
    <lineage>
        <taxon>Eukaryota</taxon>
        <taxon>Metazoa</taxon>
        <taxon>Ecdysozoa</taxon>
        <taxon>Arthropoda</taxon>
        <taxon>Chelicerata</taxon>
        <taxon>Arachnida</taxon>
        <taxon>Araneae</taxon>
        <taxon>Araneomorphae</taxon>
        <taxon>Entelegynae</taxon>
        <taxon>Araneoidea</taxon>
        <taxon>Araneidae</taxon>
        <taxon>Araneus</taxon>
    </lineage>
</organism>
<proteinExistence type="predicted"/>
<dbReference type="EMBL" id="BGPR01058949">
    <property type="protein sequence ID" value="GBO35034.1"/>
    <property type="molecule type" value="Genomic_DNA"/>
</dbReference>
<name>A0A4Y2WEG7_ARAVE</name>
<dbReference type="AlphaFoldDB" id="A0A4Y2WEG7"/>
<sequence>MSPRVTYPPPPPHFRTKTNNPFLPASMKSLDSSAANHPDFTIFILYESLRSPRYVIKVAYHFTNFLYENEISQLFLLYYSLCSVEITLDSSHNNHLAGLPLLFSYESFHDV</sequence>
<evidence type="ECO:0000313" key="1">
    <source>
        <dbReference type="EMBL" id="GBO35034.1"/>
    </source>
</evidence>